<reference evidence="1" key="1">
    <citation type="submission" date="2020-03" db="EMBL/GenBank/DDBJ databases">
        <title>The deep terrestrial virosphere.</title>
        <authorList>
            <person name="Holmfeldt K."/>
            <person name="Nilsson E."/>
            <person name="Simone D."/>
            <person name="Lopez-Fernandez M."/>
            <person name="Wu X."/>
            <person name="de Brujin I."/>
            <person name="Lundin D."/>
            <person name="Andersson A."/>
            <person name="Bertilsson S."/>
            <person name="Dopson M."/>
        </authorList>
    </citation>
    <scope>NUCLEOTIDE SEQUENCE</scope>
    <source>
        <strain evidence="1">TM448A05580</strain>
    </source>
</reference>
<dbReference type="AlphaFoldDB" id="A0A6H2A4T1"/>
<dbReference type="EMBL" id="MT144532">
    <property type="protein sequence ID" value="QJA54722.1"/>
    <property type="molecule type" value="Genomic_DNA"/>
</dbReference>
<name>A0A6H2A4T1_9ZZZZ</name>
<sequence length="102" mass="11700">MDRIKFVWNGIKANGKLHRTFYSNGALINSPKGTLTIYARDYKSLPKIDGLTAENGTDIQTDYFESDRIRVTPDNRHYPAVLAALKQRQEHDAKKWAKSKYA</sequence>
<organism evidence="1">
    <name type="scientific">viral metagenome</name>
    <dbReference type="NCBI Taxonomy" id="1070528"/>
    <lineage>
        <taxon>unclassified sequences</taxon>
        <taxon>metagenomes</taxon>
        <taxon>organismal metagenomes</taxon>
    </lineage>
</organism>
<proteinExistence type="predicted"/>
<accession>A0A6H2A4T1</accession>
<protein>
    <submittedName>
        <fullName evidence="1">Uncharacterized protein</fullName>
    </submittedName>
</protein>
<gene>
    <name evidence="1" type="ORF">TM448A05580_0006</name>
</gene>
<evidence type="ECO:0000313" key="1">
    <source>
        <dbReference type="EMBL" id="QJA54722.1"/>
    </source>
</evidence>